<name>A0ABT4VMB0_9HYPH</name>
<feature type="domain" description="Autotransporter" evidence="1">
    <location>
        <begin position="3307"/>
        <end position="3585"/>
    </location>
</feature>
<proteinExistence type="predicted"/>
<dbReference type="SMART" id="SM00869">
    <property type="entry name" value="Autotransporter"/>
    <property type="match status" value="1"/>
</dbReference>
<keyword evidence="3" id="KW-1185">Reference proteome</keyword>
<dbReference type="SUPFAM" id="SSF103515">
    <property type="entry name" value="Autotransporter"/>
    <property type="match status" value="1"/>
</dbReference>
<gene>
    <name evidence="2" type="ORF">OOZ53_10940</name>
</gene>
<organism evidence="2 3">
    <name type="scientific">Hoeflea poritis</name>
    <dbReference type="NCBI Taxonomy" id="2993659"/>
    <lineage>
        <taxon>Bacteria</taxon>
        <taxon>Pseudomonadati</taxon>
        <taxon>Pseudomonadota</taxon>
        <taxon>Alphaproteobacteria</taxon>
        <taxon>Hyphomicrobiales</taxon>
        <taxon>Rhizobiaceae</taxon>
        <taxon>Hoeflea</taxon>
    </lineage>
</organism>
<dbReference type="PROSITE" id="PS51208">
    <property type="entry name" value="AUTOTRANSPORTER"/>
    <property type="match status" value="1"/>
</dbReference>
<dbReference type="EMBL" id="JAPJZH010000006">
    <property type="protein sequence ID" value="MDA4845867.1"/>
    <property type="molecule type" value="Genomic_DNA"/>
</dbReference>
<sequence length="3585" mass="333293">MLMLLPASAYAISVGDPVLNPVTGAFETVVQVQADGSVLTNQNNVIFTRVGVGEIYDVDGVSYAVDSVVKNGAGHIVTLNLKESGGTATIAQPVLQPFVDDPNGGTAGIIPGDPGGPVSVAIPAGNVNVVHDHRAGPSGSSGRNGYGVGVCIGAWKFKTCFTVGRDGNPGDPGHNGPAVVRNITVGNNGNIQSVTPGLAGITVISQGGNGGKGGDAYGANISAKHGGAAGLGGPVNLASSVDISTQGAGGHGIFAQSRGGSGGNGGSGFIFAGSGSGGPASAGGTVTVTNTGKILTIGNGAVGIFAQSTGGGGGSSGNSYGIVGDVGTASVGGHGNTVSVTNAGEIETRGLDAHGIQAQSIGGTGGNAGDAIGVVALGGSTPGAGGGNGGAVFVRNNTGSRILAKNNGSMGIFAQSVGGGGGNGGFAAGFLALGSGGSRGGHGGTVDVRTQAGSSIQTEGISGHGILAQSIGGGGGTGGSAGGLVALGGSGGAASHGGQILVVNRGFIITRNHEAKGIFAQSIGGGGGSASGTGGVMSLGGGGGSGGNGGVVTVDNSGAIETSGIGSDAILAQSIGGGGGSGAASGGLVALGGSGAQGGSGSTVSVANSGTLATSGRRARGILAQSIGGGGGSGGDTGGAVALGGSGGVASSGGNVIVSNSGQIGTSGNVSHGIQLQSIGGGGGDGGSVGGPVSIGGAGGAGGHGGIVTATNSGRISTGGNDSHGIFAQSVGGGGGSGGNSFAVGLFASVGIGGSGGNGGVGGTTTVNLGPRTVVINGVPTQIDPLITTEGDRSNGILAQSVGGGGGNGGFSTSIAAGVFGALSVGVGGTGGSGGAGGQVHINGNGAVTTQGVNADGILAQSVGGGGGNGGSVTSVAVAAGKGGAVSASFGVGGSGGAGGIGDRVQIRSGGSITTNGVMSDGLIAQSVGGGGGNGGYSLSLSGAASDTAAVGVAVGIGGRGGNGGSAGVVDVHYAGTVTTRQADSTGILLQSVGGSGGNGGFNVSGAVAGAGTAAGAVTAGVGGSGGGGGQGGLVAGLISGSVRTDAARSSGIVAQSVGGGGGNGAFNVSGSLSGSGTGAGAVSVGVGGSGGSGGSGGTVTMNHTGNITTMGAASSAFVSQSIGGGGGNGGFNVSSAVSASTSTGAASVGVGVGGFGGGGGSGGRVIADIAGNIATGGKDANGVLVQSVGGGGGNGAFNVTGGLAASSQGAATVGVGVGGFGGGGGQAGAATLRMTGDITTTKDNAYGALVQSLGGGGGSGGLNVSGTVSMSIGNSGAIGAGVGGFGGSGGSGQNVDGRVDGTVRTSGANAFGVLAQSVGGGGGRGGVNISGTLSLATKLSGTASVGIGGFGGIGGTGGNVDFGRTGNTVTTGVLSDAVTFQSIGGGGGNGAMNISSGIAGTTSGTSAAVNIGVGGFGGNGGAAGNVKGRVTGDVLALGVNIPAGVPSEMLALLRAQGSNGVVAQSVGGGGGNGGVNIASGLSLGSPAGGGNYAVTLGLGGFGGAGGNAGTVDLAVLAERKEVSGTVVAQGVIQSRGFGKSAVLAQSLGGGGGNGAINVSGGISIDGGITAGIGGSGGSAGIGNTVIASVSGDVSAFGARSRGFAAQSIGGGGGDGAINISGGIQANKASAKPSLVFGLGGAGGGANASGTVTATQSGTVVATGVEAIGILAQSVAGGGGSGGLNVSADVTAGSGYNATIGIGGNGGAGANSKMVTLTSDGAVTVNGARTSNNPFGGTPLGPAGTNFADRANGILVQSVGGGGGSGGVNVAGAISPSGSPLAASVGGSGGAGGNAGAVLVNRGQTSQALLQTIGNNANALTAQSVGGGGGDAGINIVLAASLANPLGSQSLILALGGSGGASGSASTVTVNQKGEIKTAGNQSVGLLAQSIGGGGGNANFNIGAGFNKDAKAVNLAIGGGAGNGGTGGAVTVDQTGNITTAGLGASAIIAQSIGGGGGNTALSLILNPGTGKSLDLTIGRTGGTGGAGGNVTVTADGVFTTAGDMATAIIAQSLGNGGGRSTATTVAVGAQSGTEKTKKSAAAQLSVGLDGGSGGTGGKVIVTVDGVVSTNGQASHGIHAQSIGGGGGTGGFVTNILFRESASAKVGVGGSGGAGAKSDTVDVTSTADIVTNKADSHGILGQSIGGAGGTGGSAVTFAPLVGSASANGSNSVTVGVGGSGGSGAEAEKVKIVSSGTIETKAGQSAGIVAQSIGGGGGSGGLVINETFVGGQNSNAANLGIGGSGGTGGLSRTVTVENTGNIKTAGKRSHGIQAQSVGGGGGNGSLVVNDTTSKPMAGSAANRLDINIGGSGGTGGSSGNVTVTNTNSARIDTGGENAHGIFAQAIGGGGGNGSAIFTQNIATGQKSILAGISIGGDGGSGSRSGNVLVTNDGAVQTLGDQAHGIFAQSIGGGGGNGGTSIARSVVLAKDINRLSPLVAIGGKGGSGEDAGDVVVNNTGTIRTEGKSSHGILAQSIGGGGGNASLGLAVANGSGNAISTLIANNLSMLVGSSGGGSGGLGGKVTVNHSGDITVTGQGSQAIKAQSINGGGGGLVLDLKRATALGPGSLIPIGGGSTSVSSKPALEIIAGGKGTENAVAAAVSVNTTGTFGLTGHHNTGSSIQAIGGGGGTTLTQLVLAQTAGQIAGAIEIVSTLGGENGKNNNGAAITGRHAGGLIALGADTQGVLLQSIGGGGGRSTFTVDTTDGEIGLSALRAGGTNGTSEAGGTVTYQIDDDVIVIGEQSVGVLAQSIGGGGGYQTFDTTPPPSSVSAAAAPAAPAPAGFAAAALAVPPPVDIVLGSNGGTGNDGSAVNITRLGDTATAGDNSSALVHQSIGAGGGIEQVSAGGAQLNVTVGGQSAANGDGGAVTLNNTGIASTAGSRSHAIVLQSIGGGGGTAFHDADASQVNMTLSGANSGDGGAVTLVQSGNVATSGRESFGIVLQSLGGGGGFIDGIFSGTAGGSGTGAGVSLTLDGNVETSHETSTAVLAQSAGTSGGNIAIHLKTGRLIAGGAKGIGVDLREGADNTVTNDGFITTTALVDGLAVSGTTGNDTIENNGRVTGNIELAGGINAFNNRVDAARFNMGKTVDLGLASNRLFNNGIIELADTGKIETVSTTRLGGTFVQTATANIMADFDFVSGDTKVGKIDRIDATGSASLDGTFDLFVVNPNAAAPGTHEVTFFTTQQDMTSQNLVLNAPVSAVAEYDILYPSLRDAKFEYVIDFSPAGLNRNQTSFGDYINNVQLAGGSSKFADLVGTVFKIETLDGLKEAYNSLSPEPYATSLATTTVSVGNFADAMLSCSDRDGKYRFIAEHTCAWARITAVEQNYRGTIENFAYNETSQGFAAGFQGDINEKLYLGMAGSYEQASFRSGSNASGQGERPQAGLVLKYVDGGTKVAGSLIGGLGSFDTSRVVNVGTVGGIATATQKVGYLSLNVRLAHLYDFGGIYLMPTVDGAATYMHQKGFTETGGGLTNLTIDSSSQIYGWIAPHLEAGGELDLGASVLRAKANVGVLQHIGEVPAVAARIDGTPAGVPSAIIKAGQDDTLLTLAAGLDWIAANGVSLQANVSGQFGPNTTNKQGSLKLTVPY</sequence>
<evidence type="ECO:0000313" key="2">
    <source>
        <dbReference type="EMBL" id="MDA4845867.1"/>
    </source>
</evidence>
<accession>A0ABT4VMB0</accession>
<dbReference type="Proteomes" id="UP001148313">
    <property type="component" value="Unassembled WGS sequence"/>
</dbReference>
<evidence type="ECO:0000313" key="3">
    <source>
        <dbReference type="Proteomes" id="UP001148313"/>
    </source>
</evidence>
<comment type="caution">
    <text evidence="2">The sequence shown here is derived from an EMBL/GenBank/DDBJ whole genome shotgun (WGS) entry which is preliminary data.</text>
</comment>
<dbReference type="InterPro" id="IPR036709">
    <property type="entry name" value="Autotransporte_beta_dom_sf"/>
</dbReference>
<evidence type="ECO:0000259" key="1">
    <source>
        <dbReference type="PROSITE" id="PS51208"/>
    </source>
</evidence>
<reference evidence="2" key="1">
    <citation type="submission" date="2022-11" db="EMBL/GenBank/DDBJ databases">
        <title>Hoeflea poritis sp. nov., isolated from scleractinian coral Porites lutea.</title>
        <authorList>
            <person name="Zhang G."/>
            <person name="Wei Q."/>
            <person name="Cai L."/>
        </authorList>
    </citation>
    <scope>NUCLEOTIDE SEQUENCE</scope>
    <source>
        <strain evidence="2">E7-10</strain>
    </source>
</reference>
<dbReference type="RefSeq" id="WP_271089559.1">
    <property type="nucleotide sequence ID" value="NZ_JAPJZH010000006.1"/>
</dbReference>
<protein>
    <recommendedName>
        <fullName evidence="1">Autotransporter domain-containing protein</fullName>
    </recommendedName>
</protein>
<dbReference type="InterPro" id="IPR005546">
    <property type="entry name" value="Autotransporte_beta"/>
</dbReference>